<keyword evidence="2" id="KW-0004">4Fe-4S</keyword>
<dbReference type="SUPFAM" id="SSF102114">
    <property type="entry name" value="Radical SAM enzymes"/>
    <property type="match status" value="1"/>
</dbReference>
<dbReference type="GO" id="GO:0035598">
    <property type="term" value="F:tRNA (N(6)-L-threonylcarbamoyladenosine(37)-C(2))-methylthiotransferase activity"/>
    <property type="evidence" value="ECO:0007669"/>
    <property type="project" value="TreeGrafter"/>
</dbReference>
<dbReference type="RefSeq" id="WP_112331205.1">
    <property type="nucleotide sequence ID" value="NZ_QLYR01000001.1"/>
</dbReference>
<keyword evidence="3 10" id="KW-0808">Transferase</keyword>
<gene>
    <name evidence="10" type="ORF">DPQ25_00365</name>
</gene>
<dbReference type="Pfam" id="PF00919">
    <property type="entry name" value="UPF0004"/>
    <property type="match status" value="1"/>
</dbReference>
<feature type="domain" description="Radical SAM core" evidence="9">
    <location>
        <begin position="138"/>
        <end position="366"/>
    </location>
</feature>
<name>A0A328UF63_9FIRM</name>
<keyword evidence="4" id="KW-0949">S-adenosyl-L-methionine</keyword>
<dbReference type="PANTHER" id="PTHR11918">
    <property type="entry name" value="RADICAL SAM PROTEINS"/>
    <property type="match status" value="1"/>
</dbReference>
<dbReference type="Proteomes" id="UP000249377">
    <property type="component" value="Unassembled WGS sequence"/>
</dbReference>
<evidence type="ECO:0000256" key="2">
    <source>
        <dbReference type="ARBA" id="ARBA00022485"/>
    </source>
</evidence>
<dbReference type="InterPro" id="IPR007197">
    <property type="entry name" value="rSAM"/>
</dbReference>
<keyword evidence="11" id="KW-1185">Reference proteome</keyword>
<dbReference type="GO" id="GO:0051539">
    <property type="term" value="F:4 iron, 4 sulfur cluster binding"/>
    <property type="evidence" value="ECO:0007669"/>
    <property type="project" value="UniProtKB-KW"/>
</dbReference>
<dbReference type="GO" id="GO:0046872">
    <property type="term" value="F:metal ion binding"/>
    <property type="evidence" value="ECO:0007669"/>
    <property type="project" value="UniProtKB-KW"/>
</dbReference>
<dbReference type="InterPro" id="IPR058240">
    <property type="entry name" value="rSAM_sf"/>
</dbReference>
<dbReference type="NCBIfam" id="TIGR00089">
    <property type="entry name" value="MiaB/RimO family radical SAM methylthiotransferase"/>
    <property type="match status" value="1"/>
</dbReference>
<dbReference type="FunFam" id="3.80.30.20:FF:000001">
    <property type="entry name" value="tRNA-2-methylthio-N(6)-dimethylallyladenosine synthase 2"/>
    <property type="match status" value="1"/>
</dbReference>
<evidence type="ECO:0000256" key="3">
    <source>
        <dbReference type="ARBA" id="ARBA00022679"/>
    </source>
</evidence>
<dbReference type="PROSITE" id="PS51449">
    <property type="entry name" value="MTTASE_N"/>
    <property type="match status" value="1"/>
</dbReference>
<dbReference type="NCBIfam" id="TIGR01579">
    <property type="entry name" value="MiaB-like-C"/>
    <property type="match status" value="1"/>
</dbReference>
<comment type="caution">
    <text evidence="10">The sequence shown here is derived from an EMBL/GenBank/DDBJ whole genome shotgun (WGS) entry which is preliminary data.</text>
</comment>
<dbReference type="AlphaFoldDB" id="A0A328UF63"/>
<dbReference type="PANTHER" id="PTHR11918:SF45">
    <property type="entry name" value="THREONYLCARBAMOYLADENOSINE TRNA METHYLTHIOTRANSFERASE"/>
    <property type="match status" value="1"/>
</dbReference>
<dbReference type="InterPro" id="IPR006467">
    <property type="entry name" value="MiaB-like_bact"/>
</dbReference>
<feature type="domain" description="MTTase N-terminal" evidence="8">
    <location>
        <begin position="1"/>
        <end position="113"/>
    </location>
</feature>
<organism evidence="10 11">
    <name type="scientific">Hydrogeniiclostridium mannosilyticum</name>
    <dbReference type="NCBI Taxonomy" id="2764322"/>
    <lineage>
        <taxon>Bacteria</taxon>
        <taxon>Bacillati</taxon>
        <taxon>Bacillota</taxon>
        <taxon>Clostridia</taxon>
        <taxon>Eubacteriales</taxon>
        <taxon>Acutalibacteraceae</taxon>
        <taxon>Hydrogeniiclostridium</taxon>
    </lineage>
</organism>
<dbReference type="SFLD" id="SFLDS00029">
    <property type="entry name" value="Radical_SAM"/>
    <property type="match status" value="1"/>
</dbReference>
<proteinExistence type="predicted"/>
<keyword evidence="6" id="KW-0408">Iron</keyword>
<keyword evidence="5" id="KW-0479">Metal-binding</keyword>
<dbReference type="InterPro" id="IPR013848">
    <property type="entry name" value="Methylthiotransferase_N"/>
</dbReference>
<dbReference type="SFLD" id="SFLDG01082">
    <property type="entry name" value="B12-binding_domain_containing"/>
    <property type="match status" value="1"/>
</dbReference>
<dbReference type="Gene3D" id="3.40.50.12160">
    <property type="entry name" value="Methylthiotransferase, N-terminal domain"/>
    <property type="match status" value="1"/>
</dbReference>
<evidence type="ECO:0000259" key="9">
    <source>
        <dbReference type="PROSITE" id="PS51918"/>
    </source>
</evidence>
<evidence type="ECO:0000256" key="5">
    <source>
        <dbReference type="ARBA" id="ARBA00022723"/>
    </source>
</evidence>
<dbReference type="InterPro" id="IPR038135">
    <property type="entry name" value="Methylthiotransferase_N_sf"/>
</dbReference>
<dbReference type="EMBL" id="QLYR01000001">
    <property type="protein sequence ID" value="RAQ30009.1"/>
    <property type="molecule type" value="Genomic_DNA"/>
</dbReference>
<dbReference type="PROSITE" id="PS51918">
    <property type="entry name" value="RADICAL_SAM"/>
    <property type="match status" value="1"/>
</dbReference>
<reference evidence="10 11" key="1">
    <citation type="submission" date="2018-06" db="EMBL/GenBank/DDBJ databases">
        <title>Noncontiguous genome sequence of Ruminococcaceae bacterium ASD2818.</title>
        <authorList>
            <person name="Chaplin A.V."/>
            <person name="Sokolova S.R."/>
            <person name="Kochetkova T.O."/>
            <person name="Goltsov A.Y."/>
            <person name="Trofimov D.Y."/>
            <person name="Efimov B.A."/>
        </authorList>
    </citation>
    <scope>NUCLEOTIDE SEQUENCE [LARGE SCALE GENOMIC DNA]</scope>
    <source>
        <strain evidence="10 11">ASD2818</strain>
    </source>
</reference>
<comment type="cofactor">
    <cofactor evidence="1">
        <name>[4Fe-4S] cluster</name>
        <dbReference type="ChEBI" id="CHEBI:49883"/>
    </cofactor>
</comment>
<sequence>MKVSAITLGCKVNQYETQAMLARLQAAGFTLCEKEEDSDVVLINSCTVTAASDHKVRQVLRRTRKKAPTAVIVLTGCMPQAFPEQADRWEEADVVMGNSNRSYLLEHILAFMSSRQRIVDIAPHQSGEAFEHMQVTEFYERTRAFVKIEDGCNRFCSYCIIPYARGRVRSKPLEALGSELHELGRHGYQEVVLTGINLSAYGQDIGKNLCDAVETACSAPGIQRVRLGSLEPEQMDEGTIARLAQQPKLCPQFHLSLQSGCDSTLRRMNRHYDTAEYRAIVQRLRENFPNAAITTDVMVGFPGETAAEFSQSLAFIREIGFAKAHVFAYSRRPGTRADKAPGQVTNAVKEERSRAMIAAAAETQRAFLSAQCGRTEPVLFEQLCEDGCWTGYTRNYTLVHVSSSHPIGGRLLDTLITTPEKEHCLGELVVQQ</sequence>
<accession>A0A328UF63</accession>
<evidence type="ECO:0000256" key="6">
    <source>
        <dbReference type="ARBA" id="ARBA00023004"/>
    </source>
</evidence>
<dbReference type="InterPro" id="IPR020612">
    <property type="entry name" value="Methylthiotransferase_CS"/>
</dbReference>
<dbReference type="Gene3D" id="3.80.30.20">
    <property type="entry name" value="tm_1862 like domain"/>
    <property type="match status" value="1"/>
</dbReference>
<evidence type="ECO:0000256" key="1">
    <source>
        <dbReference type="ARBA" id="ARBA00001966"/>
    </source>
</evidence>
<dbReference type="Pfam" id="PF04055">
    <property type="entry name" value="Radical_SAM"/>
    <property type="match status" value="1"/>
</dbReference>
<protein>
    <submittedName>
        <fullName evidence="10">tRNA (N(6)-L-threonylcarbamoyladenosine(37)-C(2))-methylthiotransferase MtaB</fullName>
    </submittedName>
</protein>
<evidence type="ECO:0000256" key="4">
    <source>
        <dbReference type="ARBA" id="ARBA00022691"/>
    </source>
</evidence>
<evidence type="ECO:0000313" key="10">
    <source>
        <dbReference type="EMBL" id="RAQ30009.1"/>
    </source>
</evidence>
<dbReference type="InterPro" id="IPR006638">
    <property type="entry name" value="Elp3/MiaA/NifB-like_rSAM"/>
</dbReference>
<evidence type="ECO:0000259" key="8">
    <source>
        <dbReference type="PROSITE" id="PS51449"/>
    </source>
</evidence>
<dbReference type="PROSITE" id="PS01278">
    <property type="entry name" value="MTTASE_RADICAL"/>
    <property type="match status" value="1"/>
</dbReference>
<keyword evidence="7" id="KW-0411">Iron-sulfur</keyword>
<evidence type="ECO:0000256" key="7">
    <source>
        <dbReference type="ARBA" id="ARBA00023014"/>
    </source>
</evidence>
<dbReference type="SMART" id="SM00729">
    <property type="entry name" value="Elp3"/>
    <property type="match status" value="1"/>
</dbReference>
<dbReference type="InterPro" id="IPR005839">
    <property type="entry name" value="Methylthiotransferase"/>
</dbReference>
<evidence type="ECO:0000313" key="11">
    <source>
        <dbReference type="Proteomes" id="UP000249377"/>
    </source>
</evidence>
<dbReference type="InterPro" id="IPR023404">
    <property type="entry name" value="rSAM_horseshoe"/>
</dbReference>
<dbReference type="SFLD" id="SFLDG01061">
    <property type="entry name" value="methylthiotransferase"/>
    <property type="match status" value="1"/>
</dbReference>